<evidence type="ECO:0000256" key="2">
    <source>
        <dbReference type="SAM" id="SignalP"/>
    </source>
</evidence>
<reference evidence="3 4" key="1">
    <citation type="submission" date="2024-02" db="EMBL/GenBank/DDBJ databases">
        <title>De novo assembly and annotation of 12 fungi associated with fruit tree decline syndrome in Ontario, Canada.</title>
        <authorList>
            <person name="Sulman M."/>
            <person name="Ellouze W."/>
            <person name="Ilyukhin E."/>
        </authorList>
    </citation>
    <scope>NUCLEOTIDE SEQUENCE [LARGE SCALE GENOMIC DNA]</scope>
    <source>
        <strain evidence="3 4">M97-236</strain>
    </source>
</reference>
<evidence type="ECO:0000313" key="3">
    <source>
        <dbReference type="EMBL" id="KAL1607509.1"/>
    </source>
</evidence>
<sequence>MLHLRALLSLRLPSSDTQPPVADTTPEHTPEIPAAEATPAVPVVSETTPESTPAMPVEKSAADVILAPAETTLEPVPVVEVSIFRFSISTPTPTPTPDADSVSVAK</sequence>
<evidence type="ECO:0000313" key="4">
    <source>
        <dbReference type="Proteomes" id="UP001521222"/>
    </source>
</evidence>
<organism evidence="3 4">
    <name type="scientific">Nothophoma quercina</name>
    <dbReference type="NCBI Taxonomy" id="749835"/>
    <lineage>
        <taxon>Eukaryota</taxon>
        <taxon>Fungi</taxon>
        <taxon>Dikarya</taxon>
        <taxon>Ascomycota</taxon>
        <taxon>Pezizomycotina</taxon>
        <taxon>Dothideomycetes</taxon>
        <taxon>Pleosporomycetidae</taxon>
        <taxon>Pleosporales</taxon>
        <taxon>Pleosporineae</taxon>
        <taxon>Didymellaceae</taxon>
        <taxon>Nothophoma</taxon>
    </lineage>
</organism>
<gene>
    <name evidence="3" type="ORF">SLS59_002477</name>
</gene>
<evidence type="ECO:0008006" key="5">
    <source>
        <dbReference type="Google" id="ProtNLM"/>
    </source>
</evidence>
<feature type="compositionally biased region" description="Low complexity" evidence="1">
    <location>
        <begin position="31"/>
        <end position="46"/>
    </location>
</feature>
<accession>A0ABR3RSU7</accession>
<protein>
    <recommendedName>
        <fullName evidence="5">Secreted protein</fullName>
    </recommendedName>
</protein>
<feature type="signal peptide" evidence="2">
    <location>
        <begin position="1"/>
        <end position="17"/>
    </location>
</feature>
<proteinExistence type="predicted"/>
<feature type="region of interest" description="Disordered" evidence="1">
    <location>
        <begin position="8"/>
        <end position="56"/>
    </location>
</feature>
<dbReference type="Proteomes" id="UP001521222">
    <property type="component" value="Unassembled WGS sequence"/>
</dbReference>
<feature type="chain" id="PRO_5046774618" description="Secreted protein" evidence="2">
    <location>
        <begin position="18"/>
        <end position="106"/>
    </location>
</feature>
<evidence type="ECO:0000256" key="1">
    <source>
        <dbReference type="SAM" id="MobiDB-lite"/>
    </source>
</evidence>
<keyword evidence="4" id="KW-1185">Reference proteome</keyword>
<dbReference type="EMBL" id="JAKIXB020000006">
    <property type="protein sequence ID" value="KAL1607509.1"/>
    <property type="molecule type" value="Genomic_DNA"/>
</dbReference>
<comment type="caution">
    <text evidence="3">The sequence shown here is derived from an EMBL/GenBank/DDBJ whole genome shotgun (WGS) entry which is preliminary data.</text>
</comment>
<name>A0ABR3RSU7_9PLEO</name>
<keyword evidence="2" id="KW-0732">Signal</keyword>